<dbReference type="AlphaFoldDB" id="A0A1H7RV83"/>
<evidence type="ECO:0000313" key="1">
    <source>
        <dbReference type="EMBL" id="SEL64190.1"/>
    </source>
</evidence>
<organism evidence="1 2">
    <name type="scientific">Stigmatella aurantiaca</name>
    <dbReference type="NCBI Taxonomy" id="41"/>
    <lineage>
        <taxon>Bacteria</taxon>
        <taxon>Pseudomonadati</taxon>
        <taxon>Myxococcota</taxon>
        <taxon>Myxococcia</taxon>
        <taxon>Myxococcales</taxon>
        <taxon>Cystobacterineae</taxon>
        <taxon>Archangiaceae</taxon>
        <taxon>Stigmatella</taxon>
    </lineage>
</organism>
<dbReference type="OrthoDB" id="5521406at2"/>
<protein>
    <submittedName>
        <fullName evidence="1">Immunity protein 8</fullName>
    </submittedName>
</protein>
<dbReference type="EMBL" id="FOAP01000007">
    <property type="protein sequence ID" value="SEL64190.1"/>
    <property type="molecule type" value="Genomic_DNA"/>
</dbReference>
<accession>A0A1H7RV83</accession>
<proteinExistence type="predicted"/>
<name>A0A1H7RV83_STIAU</name>
<sequence>MRAEIKSLSAVMTDDLEHFSPEDPDVFSVPMTLTVGTPDSPGGDNFEFQVCSPRYLASEVRDGGVLLVRHRLLMNAFDIQKVRQFVERYVRGCEANTWEELANKLSRLGTWEFEDYQEYKEGQ</sequence>
<dbReference type="RefSeq" id="WP_143101441.1">
    <property type="nucleotide sequence ID" value="NZ_FOAP01000007.1"/>
</dbReference>
<keyword evidence="2" id="KW-1185">Reference proteome</keyword>
<dbReference type="Pfam" id="PF15586">
    <property type="entry name" value="Imm8"/>
    <property type="match status" value="1"/>
</dbReference>
<dbReference type="Proteomes" id="UP000182719">
    <property type="component" value="Unassembled WGS sequence"/>
</dbReference>
<reference evidence="2" key="1">
    <citation type="submission" date="2016-10" db="EMBL/GenBank/DDBJ databases">
        <authorList>
            <person name="Varghese N."/>
            <person name="Submissions S."/>
        </authorList>
    </citation>
    <scope>NUCLEOTIDE SEQUENCE [LARGE SCALE GENOMIC DNA]</scope>
    <source>
        <strain evidence="2">DSM 17044</strain>
    </source>
</reference>
<evidence type="ECO:0000313" key="2">
    <source>
        <dbReference type="Proteomes" id="UP000182719"/>
    </source>
</evidence>
<gene>
    <name evidence="1" type="ORF">SAMN05444354_107202</name>
</gene>
<dbReference type="InterPro" id="IPR028964">
    <property type="entry name" value="Imm8"/>
</dbReference>